<evidence type="ECO:0000256" key="1">
    <source>
        <dbReference type="SAM" id="MobiDB-lite"/>
    </source>
</evidence>
<dbReference type="AlphaFoldDB" id="A0A8S3UQP6"/>
<protein>
    <submittedName>
        <fullName evidence="2">Uncharacterized protein</fullName>
    </submittedName>
</protein>
<organism evidence="2 3">
    <name type="scientific">Mytilus edulis</name>
    <name type="common">Blue mussel</name>
    <dbReference type="NCBI Taxonomy" id="6550"/>
    <lineage>
        <taxon>Eukaryota</taxon>
        <taxon>Metazoa</taxon>
        <taxon>Spiralia</taxon>
        <taxon>Lophotrochozoa</taxon>
        <taxon>Mollusca</taxon>
        <taxon>Bivalvia</taxon>
        <taxon>Autobranchia</taxon>
        <taxon>Pteriomorphia</taxon>
        <taxon>Mytilida</taxon>
        <taxon>Mytiloidea</taxon>
        <taxon>Mytilidae</taxon>
        <taxon>Mytilinae</taxon>
        <taxon>Mytilus</taxon>
    </lineage>
</organism>
<evidence type="ECO:0000313" key="2">
    <source>
        <dbReference type="EMBL" id="CAG2247770.1"/>
    </source>
</evidence>
<proteinExistence type="predicted"/>
<dbReference type="PANTHER" id="PTHR37984">
    <property type="entry name" value="PROTEIN CBG26694"/>
    <property type="match status" value="1"/>
</dbReference>
<dbReference type="OrthoDB" id="5989380at2759"/>
<comment type="caution">
    <text evidence="2">The sequence shown here is derived from an EMBL/GenBank/DDBJ whole genome shotgun (WGS) entry which is preliminary data.</text>
</comment>
<reference evidence="2" key="1">
    <citation type="submission" date="2021-03" db="EMBL/GenBank/DDBJ databases">
        <authorList>
            <person name="Bekaert M."/>
        </authorList>
    </citation>
    <scope>NUCLEOTIDE SEQUENCE</scope>
</reference>
<feature type="region of interest" description="Disordered" evidence="1">
    <location>
        <begin position="504"/>
        <end position="548"/>
    </location>
</feature>
<dbReference type="Proteomes" id="UP000683360">
    <property type="component" value="Unassembled WGS sequence"/>
</dbReference>
<dbReference type="InterPro" id="IPR050951">
    <property type="entry name" value="Retrovirus_Pol_polyprotein"/>
</dbReference>
<evidence type="ECO:0000313" key="3">
    <source>
        <dbReference type="Proteomes" id="UP000683360"/>
    </source>
</evidence>
<keyword evidence="3" id="KW-1185">Reference proteome</keyword>
<dbReference type="PANTHER" id="PTHR37984:SF9">
    <property type="entry name" value="INTEGRASE CATALYTIC DOMAIN-CONTAINING PROTEIN"/>
    <property type="match status" value="1"/>
</dbReference>
<accession>A0A8S3UQP6</accession>
<dbReference type="EMBL" id="CAJPWZ010002914">
    <property type="protein sequence ID" value="CAG2247770.1"/>
    <property type="molecule type" value="Genomic_DNA"/>
</dbReference>
<name>A0A8S3UQP6_MYTED</name>
<gene>
    <name evidence="2" type="ORF">MEDL_59605</name>
</gene>
<sequence length="548" mass="64462">MDRGEPQQITVITETRNLRSQPFIQSDDQISTGKHWEEWMESIEREFRYFRITEPADKKDALIIYGGKDISRLERSLRDEEGEDEYKVLKNKLNKYYLPKKNKHHARYLFLKMKPFRDEYTVTYVTRLREKAHACEFEATCDERILEHCIQTITNQDLIKRAISKGWNLDKFVEEAGQMEDTCLQMKDMKGDPRDIGTFSANKIQSNRSNYRAHDVEENCGYCGFDHGEGNKCPAYGKQCRNCDKYNHFASVCRAEKKKQQYRAGNFRREGRSVKKTTEEKIETDSNTDISDYDEDEDYFGETIKHIMKIRKVKTVQGIRDMDKTVTVRIDDVDVKVEPDSGADVNVMDENQFLKFQSKTYGNPVLEKSKIKLSTLQNSLPIKGEFKTIIRNKTCGIETKFIVKNQLRIPDNRPPFNSKKLAIDKGFKHYQVTPGRQIANKEVNLFRKPINKTQQITKLKKKNTKTAKQEINRRYHSNLYEEINERDRQCKEKIKGYAENRNRKMKKMSPPQDMRGRGQWTYKIMGPPQDRRGRGRIKRTLEKSGNQD</sequence>